<dbReference type="GO" id="GO:0005634">
    <property type="term" value="C:nucleus"/>
    <property type="evidence" value="ECO:0007669"/>
    <property type="project" value="UniProtKB-SubCell"/>
</dbReference>
<evidence type="ECO:0000256" key="8">
    <source>
        <dbReference type="ARBA" id="ARBA00023187"/>
    </source>
</evidence>
<evidence type="ECO:0000256" key="1">
    <source>
        <dbReference type="ARBA" id="ARBA00004123"/>
    </source>
</evidence>
<dbReference type="GO" id="GO:0008380">
    <property type="term" value="P:RNA splicing"/>
    <property type="evidence" value="ECO:0007669"/>
    <property type="project" value="UniProtKB-KW"/>
</dbReference>
<evidence type="ECO:0000256" key="3">
    <source>
        <dbReference type="ARBA" id="ARBA00011361"/>
    </source>
</evidence>
<dbReference type="GO" id="GO:0003729">
    <property type="term" value="F:mRNA binding"/>
    <property type="evidence" value="ECO:0007669"/>
    <property type="project" value="TreeGrafter"/>
</dbReference>
<evidence type="ECO:0000313" key="12">
    <source>
        <dbReference type="Proteomes" id="UP000076858"/>
    </source>
</evidence>
<evidence type="ECO:0000256" key="9">
    <source>
        <dbReference type="ARBA" id="ARBA00023242"/>
    </source>
</evidence>
<dbReference type="FunFam" id="1.25.40.180:FF:000010">
    <property type="entry name" value="Nuclear cap-binding protein subunit 1"/>
    <property type="match status" value="1"/>
</dbReference>
<dbReference type="EMBL" id="LRGB01000024">
    <property type="protein sequence ID" value="KZS21632.1"/>
    <property type="molecule type" value="Genomic_DNA"/>
</dbReference>
<name>A0A0P5IV70_9CRUS</name>
<dbReference type="InterPro" id="IPR015174">
    <property type="entry name" value="MIF4G-like_typ-2"/>
</dbReference>
<keyword evidence="9" id="KW-0539">Nucleus</keyword>
<dbReference type="Pfam" id="PF02854">
    <property type="entry name" value="MIF4G"/>
    <property type="match status" value="1"/>
</dbReference>
<dbReference type="InterPro" id="IPR027159">
    <property type="entry name" value="CBP80"/>
</dbReference>
<dbReference type="OrthoDB" id="10252707at2759"/>
<proteinExistence type="inferred from homology"/>
<dbReference type="AlphaFoldDB" id="A0A0P5IV70"/>
<dbReference type="Proteomes" id="UP000076858">
    <property type="component" value="Unassembled WGS sequence"/>
</dbReference>
<keyword evidence="5" id="KW-0507">mRNA processing</keyword>
<dbReference type="STRING" id="35525.A0A0P5IV70"/>
<keyword evidence="7" id="KW-0943">RNA-mediated gene silencing</keyword>
<comment type="similarity">
    <text evidence="2">Belongs to the NCBP1 family.</text>
</comment>
<evidence type="ECO:0000256" key="6">
    <source>
        <dbReference type="ARBA" id="ARBA00023042"/>
    </source>
</evidence>
<reference evidence="11 12" key="1">
    <citation type="submission" date="2016-03" db="EMBL/GenBank/DDBJ databases">
        <title>EvidentialGene: Evidence-directed Construction of Genes on Genomes.</title>
        <authorList>
            <person name="Gilbert D.G."/>
            <person name="Choi J.-H."/>
            <person name="Mockaitis K."/>
            <person name="Colbourne J."/>
            <person name="Pfrender M."/>
        </authorList>
    </citation>
    <scope>NUCLEOTIDE SEQUENCE [LARGE SCALE GENOMIC DNA]</scope>
    <source>
        <strain evidence="11 12">Xinb3</strain>
        <tissue evidence="11">Complete organism</tissue>
    </source>
</reference>
<protein>
    <recommendedName>
        <fullName evidence="4">Nuclear cap-binding protein subunit 1</fullName>
    </recommendedName>
    <alternativeName>
        <fullName evidence="10">80 kDa nuclear cap-binding protein</fullName>
    </alternativeName>
</protein>
<dbReference type="GO" id="GO:0031053">
    <property type="term" value="P:primary miRNA processing"/>
    <property type="evidence" value="ECO:0007669"/>
    <property type="project" value="UniProtKB-ARBA"/>
</dbReference>
<dbReference type="Gene3D" id="1.25.40.180">
    <property type="match status" value="3"/>
</dbReference>
<gene>
    <name evidence="11" type="ORF">APZ42_011579</name>
</gene>
<keyword evidence="8" id="KW-0508">mRNA splicing</keyword>
<organism evidence="11 12">
    <name type="scientific">Daphnia magna</name>
    <dbReference type="NCBI Taxonomy" id="35525"/>
    <lineage>
        <taxon>Eukaryota</taxon>
        <taxon>Metazoa</taxon>
        <taxon>Ecdysozoa</taxon>
        <taxon>Arthropoda</taxon>
        <taxon>Crustacea</taxon>
        <taxon>Branchiopoda</taxon>
        <taxon>Diplostraca</taxon>
        <taxon>Cladocera</taxon>
        <taxon>Anomopoda</taxon>
        <taxon>Daphniidae</taxon>
        <taxon>Daphnia</taxon>
    </lineage>
</organism>
<dbReference type="PANTHER" id="PTHR12412">
    <property type="entry name" value="CAP BINDING PROTEIN"/>
    <property type="match status" value="1"/>
</dbReference>
<keyword evidence="6" id="KW-0506">mRNA capping</keyword>
<dbReference type="SUPFAM" id="SSF48371">
    <property type="entry name" value="ARM repeat"/>
    <property type="match status" value="3"/>
</dbReference>
<dbReference type="Pfam" id="PF09090">
    <property type="entry name" value="MIF4G_like_2"/>
    <property type="match status" value="1"/>
</dbReference>
<dbReference type="GO" id="GO:0000339">
    <property type="term" value="F:RNA cap binding"/>
    <property type="evidence" value="ECO:0007669"/>
    <property type="project" value="InterPro"/>
</dbReference>
<dbReference type="FunFam" id="1.25.40.180:FF:000041">
    <property type="entry name" value="Nuclear cap-binding protein subunit 1"/>
    <property type="match status" value="1"/>
</dbReference>
<evidence type="ECO:0000256" key="10">
    <source>
        <dbReference type="ARBA" id="ARBA00030965"/>
    </source>
</evidence>
<evidence type="ECO:0000256" key="4">
    <source>
        <dbReference type="ARBA" id="ARBA00019879"/>
    </source>
</evidence>
<dbReference type="InterPro" id="IPR015172">
    <property type="entry name" value="MIF4G-like_typ-1"/>
</dbReference>
<accession>A0A0P5IV70</accession>
<dbReference type="Pfam" id="PF09088">
    <property type="entry name" value="MIF4G_like"/>
    <property type="match status" value="1"/>
</dbReference>
<dbReference type="PANTHER" id="PTHR12412:SF2">
    <property type="entry name" value="NUCLEAR CAP-BINDING PROTEIN SUBUNIT 1"/>
    <property type="match status" value="1"/>
</dbReference>
<dbReference type="GO" id="GO:0006370">
    <property type="term" value="P:7-methylguanosine mRNA capping"/>
    <property type="evidence" value="ECO:0007669"/>
    <property type="project" value="UniProtKB-KW"/>
</dbReference>
<dbReference type="InterPro" id="IPR003890">
    <property type="entry name" value="MIF4G-like_typ-3"/>
</dbReference>
<sequence>MSRRKRDDGYEHGYRKRRRVVSEQAEIEDRLESLIIRVGDKTSSSLESNLEGLASVLEADMNTYKSKILRILSECPIQMPEKCTIYSTLVGLLNAKNYNFGGEFVEQMVRNLKEALREGQWESARLIVRFISDMVNCHIVSASSLLQLYDSFIDAAMEQGVPQVRRDWYMYALLTALPWVGRELFEKKENDLERIMAAMEGYLRRRNTAHVAALRVWNCDTPHPQEEYLECIWAQVRKLRTDEWQERHIYRPYLAFDSILSEALQHNLPVILPPPHTASTQYPLPWVVFRMFDYTDCPEAGPLLPGTHSVERYLIEEHLHQIVTRHHNERKELATQLLAFPQRNKIPLEYMIVEVLFSELFNMPSPRYLEISYGCTLIELCKLQPSTMPQVLAQATELLYERIDTMNATCFDRFVSWFSYHLSNFQFRWSWDDWQNCLSLEKDHPKAKFVSEVFGKCLRLSYYKRVNEMVPECYSPLLPPKPEPYFKYQTEGGNGLPGATQVQALTELLRKKPTPEEVLELIQQLPNPLKDDDGDMEPSHNPLAIEVFVQTLLHLGSKSFTHTFAGLAKYHSVFKTICENEEAQICMLRQVYELWQNHPQFLGVVVDKMLKTQIVECCAVANWIFSRDMAPEFTRSYIWEILHLTIRKMNKHVVRLEKEVADARAKLRAAPSDSESSDDDPNREAGEKRRRTVSNKDTPKDGEEQPTEEMVERMEERLEAAQSDQKNLFLIVFQRFIMILSEHVVRCDTDGKDFNTFWYQWTVGRLQQVFMAHHEQVEKYSQTLETLLFTHDLDSNILDTFRQFQALRS</sequence>
<evidence type="ECO:0000313" key="11">
    <source>
        <dbReference type="EMBL" id="KZS21632.1"/>
    </source>
</evidence>
<keyword evidence="12" id="KW-1185">Reference proteome</keyword>
<evidence type="ECO:0000256" key="7">
    <source>
        <dbReference type="ARBA" id="ARBA00023158"/>
    </source>
</evidence>
<evidence type="ECO:0000256" key="2">
    <source>
        <dbReference type="ARBA" id="ARBA00007413"/>
    </source>
</evidence>
<comment type="subcellular location">
    <subcellularLocation>
        <location evidence="1">Nucleus</location>
    </subcellularLocation>
</comment>
<dbReference type="GO" id="GO:0006406">
    <property type="term" value="P:mRNA export from nucleus"/>
    <property type="evidence" value="ECO:0007669"/>
    <property type="project" value="InterPro"/>
</dbReference>
<comment type="subunit">
    <text evidence="3">Component of the nuclear cap-binding complex (CBC), a heterodimer composed of Cbp80 and Cbp20 that interacts with m7GpppG-capped RNA.</text>
</comment>
<dbReference type="GO" id="GO:0000184">
    <property type="term" value="P:nuclear-transcribed mRNA catabolic process, nonsense-mediated decay"/>
    <property type="evidence" value="ECO:0007669"/>
    <property type="project" value="TreeGrafter"/>
</dbReference>
<dbReference type="InterPro" id="IPR016024">
    <property type="entry name" value="ARM-type_fold"/>
</dbReference>
<dbReference type="SMART" id="SM00543">
    <property type="entry name" value="MIF4G"/>
    <property type="match status" value="1"/>
</dbReference>
<evidence type="ECO:0000256" key="5">
    <source>
        <dbReference type="ARBA" id="ARBA00022664"/>
    </source>
</evidence>
<dbReference type="GO" id="GO:0005846">
    <property type="term" value="C:nuclear cap binding complex"/>
    <property type="evidence" value="ECO:0007669"/>
    <property type="project" value="InterPro"/>
</dbReference>
<comment type="caution">
    <text evidence="11">The sequence shown here is derived from an EMBL/GenBank/DDBJ whole genome shotgun (WGS) entry which is preliminary data.</text>
</comment>